<evidence type="ECO:0000313" key="14">
    <source>
        <dbReference type="Proteomes" id="UP000631114"/>
    </source>
</evidence>
<evidence type="ECO:0000256" key="11">
    <source>
        <dbReference type="SAM" id="MobiDB-lite"/>
    </source>
</evidence>
<dbReference type="EMBL" id="JADFTS010000009">
    <property type="protein sequence ID" value="KAF9588573.1"/>
    <property type="molecule type" value="Genomic_DNA"/>
</dbReference>
<dbReference type="SUPFAM" id="SSF52540">
    <property type="entry name" value="P-loop containing nucleoside triphosphate hydrolases"/>
    <property type="match status" value="1"/>
</dbReference>
<accession>A0A835GZ37</accession>
<keyword evidence="14" id="KW-1185">Reference proteome</keyword>
<feature type="region of interest" description="Disordered" evidence="11">
    <location>
        <begin position="1"/>
        <end position="31"/>
    </location>
</feature>
<gene>
    <name evidence="13" type="ORF">IFM89_013425</name>
</gene>
<comment type="caution">
    <text evidence="13">The sequence shown here is derived from an EMBL/GenBank/DDBJ whole genome shotgun (WGS) entry which is preliminary data.</text>
</comment>
<dbReference type="Pfam" id="PF00004">
    <property type="entry name" value="AAA"/>
    <property type="match status" value="1"/>
</dbReference>
<keyword evidence="8 10" id="KW-0238">DNA-binding</keyword>
<evidence type="ECO:0000256" key="5">
    <source>
        <dbReference type="ARBA" id="ARBA00022741"/>
    </source>
</evidence>
<comment type="subcellular location">
    <subcellularLocation>
        <location evidence="1 10">Nucleus</location>
    </subcellularLocation>
</comment>
<evidence type="ECO:0000256" key="2">
    <source>
        <dbReference type="ARBA" id="ARBA00008398"/>
    </source>
</evidence>
<dbReference type="InterPro" id="IPR003593">
    <property type="entry name" value="AAA+_ATPase"/>
</dbReference>
<protein>
    <recommendedName>
        <fullName evidence="10">Origin recognition complex subunit 1</fullName>
    </recommendedName>
</protein>
<dbReference type="CDD" id="cd00009">
    <property type="entry name" value="AAA"/>
    <property type="match status" value="1"/>
</dbReference>
<dbReference type="GO" id="GO:0046872">
    <property type="term" value="F:metal ion binding"/>
    <property type="evidence" value="ECO:0007669"/>
    <property type="project" value="UniProtKB-KW"/>
</dbReference>
<dbReference type="GO" id="GO:0006270">
    <property type="term" value="P:DNA replication initiation"/>
    <property type="evidence" value="ECO:0007669"/>
    <property type="project" value="TreeGrafter"/>
</dbReference>
<keyword evidence="7" id="KW-0460">Magnesium</keyword>
<dbReference type="OrthoDB" id="1926878at2759"/>
<evidence type="ECO:0000313" key="13">
    <source>
        <dbReference type="EMBL" id="KAF9588573.1"/>
    </source>
</evidence>
<keyword evidence="6 10" id="KW-0067">ATP-binding</keyword>
<keyword evidence="9 10" id="KW-0539">Nucleus</keyword>
<dbReference type="GO" id="GO:0005664">
    <property type="term" value="C:nuclear origin of replication recognition complex"/>
    <property type="evidence" value="ECO:0007669"/>
    <property type="project" value="TreeGrafter"/>
</dbReference>
<evidence type="ECO:0000259" key="12">
    <source>
        <dbReference type="SMART" id="SM00382"/>
    </source>
</evidence>
<comment type="subunit">
    <text evidence="10">Component of the origin recognition complex (ORC) composed of at least ORC1, ORC2, ORC3, ORC4, ORC5 and ORC6. ORC is regulated in a cell-cycle and development dependent manner. It is sequentially assembled at the exit from anaphase of mitosis and disassembled as cells enter S phase. Binds unmodified and methylated histone H3.</text>
</comment>
<dbReference type="PANTHER" id="PTHR10763:SF23">
    <property type="entry name" value="ORIGIN RECOGNITION COMPLEX SUBUNIT 1"/>
    <property type="match status" value="1"/>
</dbReference>
<proteinExistence type="inferred from homology"/>
<dbReference type="GO" id="GO:0005524">
    <property type="term" value="F:ATP binding"/>
    <property type="evidence" value="ECO:0007669"/>
    <property type="project" value="UniProtKB-KW"/>
</dbReference>
<evidence type="ECO:0000256" key="7">
    <source>
        <dbReference type="ARBA" id="ARBA00022842"/>
    </source>
</evidence>
<evidence type="ECO:0000256" key="8">
    <source>
        <dbReference type="ARBA" id="ARBA00023125"/>
    </source>
</evidence>
<dbReference type="InterPro" id="IPR050311">
    <property type="entry name" value="ORC1/CDC6"/>
</dbReference>
<evidence type="ECO:0000256" key="4">
    <source>
        <dbReference type="ARBA" id="ARBA00022723"/>
    </source>
</evidence>
<name>A0A835GZ37_9MAGN</name>
<organism evidence="13 14">
    <name type="scientific">Coptis chinensis</name>
    <dbReference type="NCBI Taxonomy" id="261450"/>
    <lineage>
        <taxon>Eukaryota</taxon>
        <taxon>Viridiplantae</taxon>
        <taxon>Streptophyta</taxon>
        <taxon>Embryophyta</taxon>
        <taxon>Tracheophyta</taxon>
        <taxon>Spermatophyta</taxon>
        <taxon>Magnoliopsida</taxon>
        <taxon>Ranunculales</taxon>
        <taxon>Ranunculaceae</taxon>
        <taxon>Coptidoideae</taxon>
        <taxon>Coptis</taxon>
    </lineage>
</organism>
<sequence>MGIFCRPVTDDGGSDNDEEWNSCKDSGSDKDKDLDLEKEDLKGSFTGRLPTHQLAANSWKGQIYGLQKIGSKKIPEHVRFRKQSVLEKAQATLLLATLPKHLPCRNKEMDDITAFVKGAICDDQCLGRCLYIHGVPGTGKTMSVLSVMRNLRSEVDAGSIILYCFVEINGLRLASPENIYKLLNERFSDDTRVGKEDNQPCVLLIDELDLLVTRNQSVLYNILDWPTKPNSKLVVIGIANTMDLPEKLLPRISSRMGMQRLSFGPYNYQ</sequence>
<evidence type="ECO:0000256" key="6">
    <source>
        <dbReference type="ARBA" id="ARBA00022840"/>
    </source>
</evidence>
<evidence type="ECO:0000256" key="10">
    <source>
        <dbReference type="RuleBase" id="RU365058"/>
    </source>
</evidence>
<keyword evidence="3 10" id="KW-0235">DNA replication</keyword>
<reference evidence="13 14" key="1">
    <citation type="submission" date="2020-10" db="EMBL/GenBank/DDBJ databases">
        <title>The Coptis chinensis genome and diversification of protoberbering-type alkaloids.</title>
        <authorList>
            <person name="Wang B."/>
            <person name="Shu S."/>
            <person name="Song C."/>
            <person name="Liu Y."/>
        </authorList>
    </citation>
    <scope>NUCLEOTIDE SEQUENCE [LARGE SCALE GENOMIC DNA]</scope>
    <source>
        <strain evidence="13">HL-2020</strain>
        <tissue evidence="13">Leaf</tissue>
    </source>
</reference>
<dbReference type="InterPro" id="IPR003959">
    <property type="entry name" value="ATPase_AAA_core"/>
</dbReference>
<evidence type="ECO:0000256" key="1">
    <source>
        <dbReference type="ARBA" id="ARBA00004123"/>
    </source>
</evidence>
<comment type="function">
    <text evidence="10">Component of the origin recognition complex (ORC) that binds origins of replication. DNA-binding is ATP-dependent, however specific DNA sequences that define origins of replication have not been identified so far. ORC is required to assemble the pre-replication complex necessary to initiate DNA replication.</text>
</comment>
<evidence type="ECO:0000256" key="3">
    <source>
        <dbReference type="ARBA" id="ARBA00022705"/>
    </source>
</evidence>
<dbReference type="Proteomes" id="UP000631114">
    <property type="component" value="Unassembled WGS sequence"/>
</dbReference>
<dbReference type="AlphaFoldDB" id="A0A835GZ37"/>
<comment type="similarity">
    <text evidence="2 10">Belongs to the ORC1 family.</text>
</comment>
<feature type="domain" description="AAA+ ATPase" evidence="12">
    <location>
        <begin position="126"/>
        <end position="262"/>
    </location>
</feature>
<dbReference type="PANTHER" id="PTHR10763">
    <property type="entry name" value="CELL DIVISION CONTROL PROTEIN 6-RELATED"/>
    <property type="match status" value="1"/>
</dbReference>
<dbReference type="SMART" id="SM00382">
    <property type="entry name" value="AAA"/>
    <property type="match status" value="1"/>
</dbReference>
<keyword evidence="4" id="KW-0479">Metal-binding</keyword>
<evidence type="ECO:0000256" key="9">
    <source>
        <dbReference type="ARBA" id="ARBA00023242"/>
    </source>
</evidence>
<dbReference type="FunFam" id="3.40.50.300:FF:000199">
    <property type="entry name" value="Origin recognition complex subunit 1"/>
    <property type="match status" value="1"/>
</dbReference>
<dbReference type="GO" id="GO:0033314">
    <property type="term" value="P:mitotic DNA replication checkpoint signaling"/>
    <property type="evidence" value="ECO:0007669"/>
    <property type="project" value="TreeGrafter"/>
</dbReference>
<dbReference type="InterPro" id="IPR027417">
    <property type="entry name" value="P-loop_NTPase"/>
</dbReference>
<keyword evidence="5 10" id="KW-0547">Nucleotide-binding</keyword>
<dbReference type="GO" id="GO:0003688">
    <property type="term" value="F:DNA replication origin binding"/>
    <property type="evidence" value="ECO:0007669"/>
    <property type="project" value="TreeGrafter"/>
</dbReference>
<dbReference type="GO" id="GO:0016887">
    <property type="term" value="F:ATP hydrolysis activity"/>
    <property type="evidence" value="ECO:0007669"/>
    <property type="project" value="InterPro"/>
</dbReference>
<dbReference type="Gene3D" id="3.40.50.300">
    <property type="entry name" value="P-loop containing nucleotide triphosphate hydrolases"/>
    <property type="match status" value="1"/>
</dbReference>